<evidence type="ECO:0000313" key="17">
    <source>
        <dbReference type="EMBL" id="RRJ27228.1"/>
    </source>
</evidence>
<feature type="domain" description="Histidine kinase" evidence="15">
    <location>
        <begin position="150"/>
        <end position="358"/>
    </location>
</feature>
<dbReference type="CDD" id="cd00082">
    <property type="entry name" value="HisKA"/>
    <property type="match status" value="1"/>
</dbReference>
<dbReference type="Gene3D" id="6.10.340.10">
    <property type="match status" value="1"/>
</dbReference>
<dbReference type="PANTHER" id="PTHR45528:SF1">
    <property type="entry name" value="SENSOR HISTIDINE KINASE CPXA"/>
    <property type="match status" value="1"/>
</dbReference>
<comment type="subcellular location">
    <subcellularLocation>
        <location evidence="2">Cell membrane</location>
        <topology evidence="2">Multi-pass membrane protein</topology>
    </subcellularLocation>
</comment>
<dbReference type="Gene3D" id="1.10.287.130">
    <property type="match status" value="1"/>
</dbReference>
<evidence type="ECO:0000256" key="2">
    <source>
        <dbReference type="ARBA" id="ARBA00004651"/>
    </source>
</evidence>
<dbReference type="InterPro" id="IPR003594">
    <property type="entry name" value="HATPase_dom"/>
</dbReference>
<evidence type="ECO:0000256" key="6">
    <source>
        <dbReference type="ARBA" id="ARBA00022679"/>
    </source>
</evidence>
<feature type="transmembrane region" description="Helical" evidence="14">
    <location>
        <begin position="70"/>
        <end position="93"/>
    </location>
</feature>
<dbReference type="InterPro" id="IPR004358">
    <property type="entry name" value="Sig_transdc_His_kin-like_C"/>
</dbReference>
<evidence type="ECO:0000256" key="5">
    <source>
        <dbReference type="ARBA" id="ARBA00022553"/>
    </source>
</evidence>
<dbReference type="InterPro" id="IPR003661">
    <property type="entry name" value="HisK_dim/P_dom"/>
</dbReference>
<dbReference type="SUPFAM" id="SSF47384">
    <property type="entry name" value="Homodimeric domain of signal transducing histidine kinase"/>
    <property type="match status" value="1"/>
</dbReference>
<keyword evidence="6" id="KW-0808">Transferase</keyword>
<dbReference type="CDD" id="cd06225">
    <property type="entry name" value="HAMP"/>
    <property type="match status" value="1"/>
</dbReference>
<evidence type="ECO:0000256" key="14">
    <source>
        <dbReference type="SAM" id="Phobius"/>
    </source>
</evidence>
<keyword evidence="13 14" id="KW-0472">Membrane</keyword>
<dbReference type="Gene3D" id="3.30.565.10">
    <property type="entry name" value="Histidine kinase-like ATPase, C-terminal domain"/>
    <property type="match status" value="1"/>
</dbReference>
<keyword evidence="18" id="KW-1185">Reference proteome</keyword>
<dbReference type="Pfam" id="PF00672">
    <property type="entry name" value="HAMP"/>
    <property type="match status" value="1"/>
</dbReference>
<evidence type="ECO:0000256" key="1">
    <source>
        <dbReference type="ARBA" id="ARBA00000085"/>
    </source>
</evidence>
<dbReference type="FunFam" id="3.30.565.10:FF:000006">
    <property type="entry name" value="Sensor histidine kinase WalK"/>
    <property type="match status" value="1"/>
</dbReference>
<keyword evidence="12" id="KW-0902">Two-component regulatory system</keyword>
<evidence type="ECO:0000259" key="16">
    <source>
        <dbReference type="PROSITE" id="PS50885"/>
    </source>
</evidence>
<evidence type="ECO:0000313" key="18">
    <source>
        <dbReference type="Proteomes" id="UP000272490"/>
    </source>
</evidence>
<evidence type="ECO:0000256" key="4">
    <source>
        <dbReference type="ARBA" id="ARBA00022475"/>
    </source>
</evidence>
<keyword evidence="4" id="KW-1003">Cell membrane</keyword>
<evidence type="ECO:0000256" key="12">
    <source>
        <dbReference type="ARBA" id="ARBA00023012"/>
    </source>
</evidence>
<dbReference type="InterPro" id="IPR036890">
    <property type="entry name" value="HATPase_C_sf"/>
</dbReference>
<dbReference type="Pfam" id="PF02518">
    <property type="entry name" value="HATPase_c"/>
    <property type="match status" value="1"/>
</dbReference>
<dbReference type="EC" id="2.7.13.3" evidence="3"/>
<evidence type="ECO:0000259" key="15">
    <source>
        <dbReference type="PROSITE" id="PS50109"/>
    </source>
</evidence>
<dbReference type="GO" id="GO:0005886">
    <property type="term" value="C:plasma membrane"/>
    <property type="evidence" value="ECO:0007669"/>
    <property type="project" value="UniProtKB-SubCell"/>
</dbReference>
<evidence type="ECO:0000256" key="8">
    <source>
        <dbReference type="ARBA" id="ARBA00022741"/>
    </source>
</evidence>
<dbReference type="PANTHER" id="PTHR45528">
    <property type="entry name" value="SENSOR HISTIDINE KINASE CPXA"/>
    <property type="match status" value="1"/>
</dbReference>
<dbReference type="SUPFAM" id="SSF55874">
    <property type="entry name" value="ATPase domain of HSP90 chaperone/DNA topoisomerase II/histidine kinase"/>
    <property type="match status" value="1"/>
</dbReference>
<dbReference type="InterPro" id="IPR036097">
    <property type="entry name" value="HisK_dim/P_sf"/>
</dbReference>
<gene>
    <name evidence="17" type="ORF">EHV10_00575</name>
</gene>
<dbReference type="OrthoDB" id="9813151at2"/>
<keyword evidence="5" id="KW-0597">Phosphoprotein</keyword>
<evidence type="ECO:0000256" key="7">
    <source>
        <dbReference type="ARBA" id="ARBA00022692"/>
    </source>
</evidence>
<evidence type="ECO:0000256" key="3">
    <source>
        <dbReference type="ARBA" id="ARBA00012438"/>
    </source>
</evidence>
<protein>
    <recommendedName>
        <fullName evidence="3">histidine kinase</fullName>
        <ecNumber evidence="3">2.7.13.3</ecNumber>
    </recommendedName>
</protein>
<dbReference type="PRINTS" id="PR00344">
    <property type="entry name" value="BCTRLSENSOR"/>
</dbReference>
<keyword evidence="9" id="KW-0418">Kinase</keyword>
<keyword evidence="10" id="KW-0067">ATP-binding</keyword>
<organism evidence="17 18">
    <name type="scientific">Lachnoanaerobaculum gingivalis</name>
    <dbReference type="NCBI Taxonomy" id="2490855"/>
    <lineage>
        <taxon>Bacteria</taxon>
        <taxon>Bacillati</taxon>
        <taxon>Bacillota</taxon>
        <taxon>Clostridia</taxon>
        <taxon>Lachnospirales</taxon>
        <taxon>Lachnospiraceae</taxon>
        <taxon>Lachnoanaerobaculum</taxon>
    </lineage>
</organism>
<dbReference type="GO" id="GO:0000155">
    <property type="term" value="F:phosphorelay sensor kinase activity"/>
    <property type="evidence" value="ECO:0007669"/>
    <property type="project" value="InterPro"/>
</dbReference>
<evidence type="ECO:0000256" key="13">
    <source>
        <dbReference type="ARBA" id="ARBA00023136"/>
    </source>
</evidence>
<reference evidence="17 18" key="1">
    <citation type="submission" date="2018-11" db="EMBL/GenBank/DDBJ databases">
        <title>Genome sequencing of Lachnoanaerobaculum sp. KCOM 2030 (= ChDC B114).</title>
        <authorList>
            <person name="Kook J.-K."/>
            <person name="Park S.-N."/>
            <person name="Lim Y.K."/>
        </authorList>
    </citation>
    <scope>NUCLEOTIDE SEQUENCE [LARGE SCALE GENOMIC DNA]</scope>
    <source>
        <strain evidence="17 18">KCOM 2030</strain>
    </source>
</reference>
<dbReference type="PROSITE" id="PS50109">
    <property type="entry name" value="HIS_KIN"/>
    <property type="match status" value="1"/>
</dbReference>
<proteinExistence type="predicted"/>
<dbReference type="SMART" id="SM00388">
    <property type="entry name" value="HisKA"/>
    <property type="match status" value="1"/>
</dbReference>
<keyword evidence="7 14" id="KW-0812">Transmembrane</keyword>
<dbReference type="InterPro" id="IPR005467">
    <property type="entry name" value="His_kinase_dom"/>
</dbReference>
<dbReference type="InterPro" id="IPR003660">
    <property type="entry name" value="HAMP_dom"/>
</dbReference>
<sequence length="358" mass="41071">MWNKLSIRIKVTLLTAAVLCVISVLLFLFNIESASNIFIIPDNVDIPFNSDASFTFDFDIAQRVFRINSLYTLIIFSVAGTALMWWVVGKVLMPLNKFSREIKKLDITKINDDIHIVKSTDELGDLQNAFNHMLGNIRESYERQKRFSQNAAHELKTPVAAIRANLEVLNLDEEPEIEDYKDFVEVVGRQIEMMNSIVVGLRLLSNEESLNIEKVYLYKIINEIIEDLDYKIKEKNQNIEFTCDNKNMTIDADRVLIKQAIFNIVHNAIRYSWENAFIEIKLGDNSLSIKNHGESIPKESLEKIFEAFYCVDKSRAKKFGGSGLGLAIVKEILDRHKFRISANSVDGDFVEFIIDFKG</sequence>
<comment type="caution">
    <text evidence="17">The sequence shown here is derived from an EMBL/GenBank/DDBJ whole genome shotgun (WGS) entry which is preliminary data.</text>
</comment>
<dbReference type="EMBL" id="RRCO01000001">
    <property type="protein sequence ID" value="RRJ27228.1"/>
    <property type="molecule type" value="Genomic_DNA"/>
</dbReference>
<dbReference type="Proteomes" id="UP000272490">
    <property type="component" value="Unassembled WGS sequence"/>
</dbReference>
<dbReference type="SMART" id="SM00387">
    <property type="entry name" value="HATPase_c"/>
    <property type="match status" value="1"/>
</dbReference>
<feature type="domain" description="HAMP" evidence="16">
    <location>
        <begin position="89"/>
        <end position="142"/>
    </location>
</feature>
<dbReference type="GO" id="GO:0005524">
    <property type="term" value="F:ATP binding"/>
    <property type="evidence" value="ECO:0007669"/>
    <property type="project" value="UniProtKB-KW"/>
</dbReference>
<dbReference type="SMART" id="SM00304">
    <property type="entry name" value="HAMP"/>
    <property type="match status" value="1"/>
</dbReference>
<keyword evidence="8" id="KW-0547">Nucleotide-binding</keyword>
<dbReference type="PROSITE" id="PS50885">
    <property type="entry name" value="HAMP"/>
    <property type="match status" value="1"/>
</dbReference>
<dbReference type="Pfam" id="PF00512">
    <property type="entry name" value="HisKA"/>
    <property type="match status" value="1"/>
</dbReference>
<evidence type="ECO:0000256" key="10">
    <source>
        <dbReference type="ARBA" id="ARBA00022840"/>
    </source>
</evidence>
<name>A0A3P3R2P5_9FIRM</name>
<evidence type="ECO:0000256" key="9">
    <source>
        <dbReference type="ARBA" id="ARBA00022777"/>
    </source>
</evidence>
<accession>A0A3P3R2P5</accession>
<dbReference type="InterPro" id="IPR050398">
    <property type="entry name" value="HssS/ArlS-like"/>
</dbReference>
<dbReference type="RefSeq" id="WP_128673569.1">
    <property type="nucleotide sequence ID" value="NZ_CAUQHB010000001.1"/>
</dbReference>
<dbReference type="SUPFAM" id="SSF158472">
    <property type="entry name" value="HAMP domain-like"/>
    <property type="match status" value="1"/>
</dbReference>
<dbReference type="AlphaFoldDB" id="A0A3P3R2P5"/>
<keyword evidence="11 14" id="KW-1133">Transmembrane helix</keyword>
<comment type="catalytic activity">
    <reaction evidence="1">
        <text>ATP + protein L-histidine = ADP + protein N-phospho-L-histidine.</text>
        <dbReference type="EC" id="2.7.13.3"/>
    </reaction>
</comment>
<evidence type="ECO:0000256" key="11">
    <source>
        <dbReference type="ARBA" id="ARBA00022989"/>
    </source>
</evidence>